<dbReference type="PANTHER" id="PTHR13145">
    <property type="entry name" value="SSM4 PROTEIN"/>
    <property type="match status" value="1"/>
</dbReference>
<feature type="transmembrane region" description="Helical" evidence="14">
    <location>
        <begin position="482"/>
        <end position="510"/>
    </location>
</feature>
<evidence type="ECO:0000256" key="10">
    <source>
        <dbReference type="ARBA" id="ARBA00022833"/>
    </source>
</evidence>
<evidence type="ECO:0000256" key="12">
    <source>
        <dbReference type="ARBA" id="ARBA00023136"/>
    </source>
</evidence>
<protein>
    <recommendedName>
        <fullName evidence="4">RING-type E3 ubiquitin transferase</fullName>
        <ecNumber evidence="4">2.3.2.27</ecNumber>
    </recommendedName>
</protein>
<keyword evidence="9" id="KW-0833">Ubl conjugation pathway</keyword>
<dbReference type="SUPFAM" id="SSF57850">
    <property type="entry name" value="RING/U-box"/>
    <property type="match status" value="1"/>
</dbReference>
<evidence type="ECO:0000256" key="6">
    <source>
        <dbReference type="ARBA" id="ARBA00022692"/>
    </source>
</evidence>
<feature type="transmembrane region" description="Helical" evidence="14">
    <location>
        <begin position="358"/>
        <end position="379"/>
    </location>
</feature>
<evidence type="ECO:0000256" key="1">
    <source>
        <dbReference type="ARBA" id="ARBA00000900"/>
    </source>
</evidence>
<evidence type="ECO:0000256" key="5">
    <source>
        <dbReference type="ARBA" id="ARBA00022679"/>
    </source>
</evidence>
<evidence type="ECO:0000256" key="14">
    <source>
        <dbReference type="SAM" id="Phobius"/>
    </source>
</evidence>
<evidence type="ECO:0000313" key="17">
    <source>
        <dbReference type="WBParaSite" id="SMRG1_2800.1"/>
    </source>
</evidence>
<dbReference type="Gene3D" id="3.30.40.10">
    <property type="entry name" value="Zinc/RING finger domain, C3HC4 (zinc finger)"/>
    <property type="match status" value="1"/>
</dbReference>
<dbReference type="GO" id="GO:0036503">
    <property type="term" value="P:ERAD pathway"/>
    <property type="evidence" value="ECO:0007669"/>
    <property type="project" value="TreeGrafter"/>
</dbReference>
<feature type="transmembrane region" description="Helical" evidence="14">
    <location>
        <begin position="148"/>
        <end position="168"/>
    </location>
</feature>
<name>A0AA84ZGR3_9TREM</name>
<comment type="subcellular location">
    <subcellularLocation>
        <location evidence="2">Membrane</location>
        <topology evidence="2">Multi-pass membrane protein</topology>
    </subcellularLocation>
</comment>
<dbReference type="PANTHER" id="PTHR13145:SF0">
    <property type="entry name" value="E3 UBIQUITIN-PROTEIN LIGASE MARCHF6"/>
    <property type="match status" value="1"/>
</dbReference>
<evidence type="ECO:0000256" key="7">
    <source>
        <dbReference type="ARBA" id="ARBA00022723"/>
    </source>
</evidence>
<reference evidence="17" key="1">
    <citation type="submission" date="2023-11" db="UniProtKB">
        <authorList>
            <consortium name="WormBaseParasite"/>
        </authorList>
    </citation>
    <scope>IDENTIFICATION</scope>
</reference>
<dbReference type="GO" id="GO:0008270">
    <property type="term" value="F:zinc ion binding"/>
    <property type="evidence" value="ECO:0007669"/>
    <property type="project" value="UniProtKB-KW"/>
</dbReference>
<evidence type="ECO:0000256" key="11">
    <source>
        <dbReference type="ARBA" id="ARBA00022989"/>
    </source>
</evidence>
<feature type="transmembrane region" description="Helical" evidence="14">
    <location>
        <begin position="94"/>
        <end position="112"/>
    </location>
</feature>
<organism evidence="16 17">
    <name type="scientific">Schistosoma margrebowiei</name>
    <dbReference type="NCBI Taxonomy" id="48269"/>
    <lineage>
        <taxon>Eukaryota</taxon>
        <taxon>Metazoa</taxon>
        <taxon>Spiralia</taxon>
        <taxon>Lophotrochozoa</taxon>
        <taxon>Platyhelminthes</taxon>
        <taxon>Trematoda</taxon>
        <taxon>Digenea</taxon>
        <taxon>Strigeidida</taxon>
        <taxon>Schistosomatoidea</taxon>
        <taxon>Schistosomatidae</taxon>
        <taxon>Schistosoma</taxon>
    </lineage>
</organism>
<accession>A0AA84ZGR3</accession>
<evidence type="ECO:0000259" key="15">
    <source>
        <dbReference type="PROSITE" id="PS51292"/>
    </source>
</evidence>
<feature type="transmembrane region" description="Helical" evidence="14">
    <location>
        <begin position="596"/>
        <end position="614"/>
    </location>
</feature>
<dbReference type="InterPro" id="IPR011016">
    <property type="entry name" value="Znf_RING-CH"/>
</dbReference>
<dbReference type="CDD" id="cd16702">
    <property type="entry name" value="RING_CH-C4HC3_MARCH6"/>
    <property type="match status" value="1"/>
</dbReference>
<feature type="transmembrane region" description="Helical" evidence="14">
    <location>
        <begin position="439"/>
        <end position="462"/>
    </location>
</feature>
<comment type="pathway">
    <text evidence="3">Protein modification; protein ubiquitination.</text>
</comment>
<evidence type="ECO:0000256" key="2">
    <source>
        <dbReference type="ARBA" id="ARBA00004141"/>
    </source>
</evidence>
<dbReference type="InterPro" id="IPR013083">
    <property type="entry name" value="Znf_RING/FYVE/PHD"/>
</dbReference>
<keyword evidence="7" id="KW-0479">Metal-binding</keyword>
<feature type="region of interest" description="Disordered" evidence="13">
    <location>
        <begin position="281"/>
        <end position="300"/>
    </location>
</feature>
<comment type="catalytic activity">
    <reaction evidence="1">
        <text>S-ubiquitinyl-[E2 ubiquitin-conjugating enzyme]-L-cysteine + [acceptor protein]-L-lysine = [E2 ubiquitin-conjugating enzyme]-L-cysteine + N(6)-ubiquitinyl-[acceptor protein]-L-lysine.</text>
        <dbReference type="EC" id="2.3.2.27"/>
    </reaction>
</comment>
<dbReference type="SMART" id="SM00744">
    <property type="entry name" value="RINGv"/>
    <property type="match status" value="1"/>
</dbReference>
<dbReference type="GO" id="GO:0061630">
    <property type="term" value="F:ubiquitin protein ligase activity"/>
    <property type="evidence" value="ECO:0007669"/>
    <property type="project" value="UniProtKB-EC"/>
</dbReference>
<dbReference type="EC" id="2.3.2.27" evidence="4"/>
<dbReference type="FunFam" id="3.30.40.10:FF:000287">
    <property type="entry name" value="RING finger membrane protein"/>
    <property type="match status" value="1"/>
</dbReference>
<keyword evidence="5" id="KW-0808">Transferase</keyword>
<evidence type="ECO:0000256" key="9">
    <source>
        <dbReference type="ARBA" id="ARBA00022786"/>
    </source>
</evidence>
<evidence type="ECO:0000256" key="13">
    <source>
        <dbReference type="SAM" id="MobiDB-lite"/>
    </source>
</evidence>
<feature type="transmembrane region" description="Helical" evidence="14">
    <location>
        <begin position="405"/>
        <end position="427"/>
    </location>
</feature>
<dbReference type="Proteomes" id="UP000050790">
    <property type="component" value="Unassembled WGS sequence"/>
</dbReference>
<evidence type="ECO:0000313" key="16">
    <source>
        <dbReference type="Proteomes" id="UP000050790"/>
    </source>
</evidence>
<evidence type="ECO:0000256" key="3">
    <source>
        <dbReference type="ARBA" id="ARBA00004906"/>
    </source>
</evidence>
<keyword evidence="11 14" id="KW-1133">Transmembrane helix</keyword>
<sequence length="633" mass="70896">MTGNSDDKVNPDFCRVCRCEGTATKPLFHPCLCTGSIKYIHQDCLIRWLEYSKRNTCELCNHRFAFTRIYASDTPRFLPLTVLAVGLTNSLRRFVLNWIHLSIVFTAWLVVVPLSACRMYRCLFTGSVFSLLTLPLDMVSTKHLLQDCVQGFIIVILALAAFLGYVSLREQLLQGTPAWLERDAHAEARGVDPPHPPHPAAGVNGRRPLFPDIFNIFGVANGGGLGAAVFGEGNEDPVEPEIFNNDEQHHQTVQQELVNPEHITCSSLNQQQPVINSGISESLEPSHESADTVNRGSSSNPQQLAWYMENTGVNLEGDIPDEDGRANNDPADADGAPEAMNWKHLLGLDGSLNFLEHVLWLIALNTLFIVIFAFCPYHMGQFTVLGFNLERVINATHMEGFSTSLIGYIIFAFALILMHEVFAILNMPRACYWTGLGYIYIKVALVSLMELGIFPILSGFWIDACTLSLFNATLTQRASVFHYAPVAFTFIHWAIGMLYIFYMASLLVLGRSVLRPGVLRFIYHFNDPDYKPIQDMMLSTCSRAPSSSMIGLFAFFGKIVFYGIWLLTPCSTFLFFPGSNPRRTTGSFSNPLCHSPSFLVLSNFFFLFLIDGFHSIDCSTMIRRWCFCSSHTC</sequence>
<dbReference type="AlphaFoldDB" id="A0AA84ZGR3"/>
<feature type="domain" description="RING-CH-type" evidence="15">
    <location>
        <begin position="6"/>
        <end position="67"/>
    </location>
</feature>
<keyword evidence="8" id="KW-0863">Zinc-finger</keyword>
<proteinExistence type="predicted"/>
<dbReference type="WBParaSite" id="SMRG1_2800.1">
    <property type="protein sequence ID" value="SMRG1_2800.1"/>
    <property type="gene ID" value="SMRG1_2800"/>
</dbReference>
<dbReference type="Pfam" id="PF12906">
    <property type="entry name" value="RINGv"/>
    <property type="match status" value="1"/>
</dbReference>
<keyword evidence="12 14" id="KW-0472">Membrane</keyword>
<evidence type="ECO:0000256" key="4">
    <source>
        <dbReference type="ARBA" id="ARBA00012483"/>
    </source>
</evidence>
<keyword evidence="10" id="KW-0862">Zinc</keyword>
<feature type="transmembrane region" description="Helical" evidence="14">
    <location>
        <begin position="552"/>
        <end position="576"/>
    </location>
</feature>
<dbReference type="PROSITE" id="PS51292">
    <property type="entry name" value="ZF_RING_CH"/>
    <property type="match status" value="1"/>
</dbReference>
<dbReference type="GO" id="GO:0005789">
    <property type="term" value="C:endoplasmic reticulum membrane"/>
    <property type="evidence" value="ECO:0007669"/>
    <property type="project" value="TreeGrafter"/>
</dbReference>
<evidence type="ECO:0000256" key="8">
    <source>
        <dbReference type="ARBA" id="ARBA00022771"/>
    </source>
</evidence>
<keyword evidence="6 14" id="KW-0812">Transmembrane</keyword>
<feature type="compositionally biased region" description="Polar residues" evidence="13">
    <location>
        <begin position="291"/>
        <end position="300"/>
    </location>
</feature>